<reference evidence="2" key="1">
    <citation type="submission" date="2023-03" db="EMBL/GenBank/DDBJ databases">
        <title>Massive genome expansion in bonnet fungi (Mycena s.s.) driven by repeated elements and novel gene families across ecological guilds.</title>
        <authorList>
            <consortium name="Lawrence Berkeley National Laboratory"/>
            <person name="Harder C.B."/>
            <person name="Miyauchi S."/>
            <person name="Viragh M."/>
            <person name="Kuo A."/>
            <person name="Thoen E."/>
            <person name="Andreopoulos B."/>
            <person name="Lu D."/>
            <person name="Skrede I."/>
            <person name="Drula E."/>
            <person name="Henrissat B."/>
            <person name="Morin E."/>
            <person name="Kohler A."/>
            <person name="Barry K."/>
            <person name="LaButti K."/>
            <person name="Morin E."/>
            <person name="Salamov A."/>
            <person name="Lipzen A."/>
            <person name="Mereny Z."/>
            <person name="Hegedus B."/>
            <person name="Baldrian P."/>
            <person name="Stursova M."/>
            <person name="Weitz H."/>
            <person name="Taylor A."/>
            <person name="Grigoriev I.V."/>
            <person name="Nagy L.G."/>
            <person name="Martin F."/>
            <person name="Kauserud H."/>
        </authorList>
    </citation>
    <scope>NUCLEOTIDE SEQUENCE</scope>
    <source>
        <strain evidence="2">CBHHK173m</strain>
    </source>
</reference>
<gene>
    <name evidence="2" type="ORF">B0H15DRAFT_949685</name>
</gene>
<proteinExistence type="predicted"/>
<dbReference type="AlphaFoldDB" id="A0AAD6U824"/>
<dbReference type="Proteomes" id="UP001222325">
    <property type="component" value="Unassembled WGS sequence"/>
</dbReference>
<feature type="region of interest" description="Disordered" evidence="1">
    <location>
        <begin position="68"/>
        <end position="127"/>
    </location>
</feature>
<protein>
    <submittedName>
        <fullName evidence="2">Uncharacterized protein</fullName>
    </submittedName>
</protein>
<evidence type="ECO:0000313" key="3">
    <source>
        <dbReference type="Proteomes" id="UP001222325"/>
    </source>
</evidence>
<organism evidence="2 3">
    <name type="scientific">Mycena belliarum</name>
    <dbReference type="NCBI Taxonomy" id="1033014"/>
    <lineage>
        <taxon>Eukaryota</taxon>
        <taxon>Fungi</taxon>
        <taxon>Dikarya</taxon>
        <taxon>Basidiomycota</taxon>
        <taxon>Agaricomycotina</taxon>
        <taxon>Agaricomycetes</taxon>
        <taxon>Agaricomycetidae</taxon>
        <taxon>Agaricales</taxon>
        <taxon>Marasmiineae</taxon>
        <taxon>Mycenaceae</taxon>
        <taxon>Mycena</taxon>
    </lineage>
</organism>
<evidence type="ECO:0000256" key="1">
    <source>
        <dbReference type="SAM" id="MobiDB-lite"/>
    </source>
</evidence>
<evidence type="ECO:0000313" key="2">
    <source>
        <dbReference type="EMBL" id="KAJ7088505.1"/>
    </source>
</evidence>
<accession>A0AAD6U824</accession>
<dbReference type="EMBL" id="JARJCN010000026">
    <property type="protein sequence ID" value="KAJ7088505.1"/>
    <property type="molecule type" value="Genomic_DNA"/>
</dbReference>
<sequence length="280" mass="30749">MLPTPFPLRPLCALPARITVSSRRRLDLRRLPHAPTALAHHPEHLLSTSRFRSVLSRSPRACLCSRHASQLRHRPDERSAGPLQTDGHTAPLPRPADLAVPLSASRFPPNDRPLRPPARQRPRRRCLGSVRYREAAAALQYPHLAATPRRYSTGEHLPGDAEPALRLSSDSRRARTTPARLPVRSCSRRGGGELPVSAVLFESREPAVSLGSPRIDSSRDAGRVRWPPRGFLAMPFEFQQTRAIPPGLTHPYARAALQSLRGLGAPGVLVEGGARSVALR</sequence>
<keyword evidence="3" id="KW-1185">Reference proteome</keyword>
<name>A0AAD6U824_9AGAR</name>
<comment type="caution">
    <text evidence="2">The sequence shown here is derived from an EMBL/GenBank/DDBJ whole genome shotgun (WGS) entry which is preliminary data.</text>
</comment>